<feature type="transmembrane region" description="Helical" evidence="1">
    <location>
        <begin position="111"/>
        <end position="133"/>
    </location>
</feature>
<evidence type="ECO:0000256" key="1">
    <source>
        <dbReference type="SAM" id="Phobius"/>
    </source>
</evidence>
<evidence type="ECO:0000313" key="2">
    <source>
        <dbReference type="EMBL" id="SDT28274.1"/>
    </source>
</evidence>
<feature type="transmembrane region" description="Helical" evidence="1">
    <location>
        <begin position="68"/>
        <end position="99"/>
    </location>
</feature>
<organism evidence="2 3">
    <name type="scientific">Microlunatus soli</name>
    <dbReference type="NCBI Taxonomy" id="630515"/>
    <lineage>
        <taxon>Bacteria</taxon>
        <taxon>Bacillati</taxon>
        <taxon>Actinomycetota</taxon>
        <taxon>Actinomycetes</taxon>
        <taxon>Propionibacteriales</taxon>
        <taxon>Propionibacteriaceae</taxon>
        <taxon>Microlunatus</taxon>
    </lineage>
</organism>
<dbReference type="RefSeq" id="WP_091528506.1">
    <property type="nucleotide sequence ID" value="NZ_LT629772.1"/>
</dbReference>
<dbReference type="STRING" id="630515.SAMN04489812_4960"/>
<keyword evidence="1" id="KW-1133">Transmembrane helix</keyword>
<keyword evidence="3" id="KW-1185">Reference proteome</keyword>
<feature type="transmembrane region" description="Helical" evidence="1">
    <location>
        <begin position="41"/>
        <end position="61"/>
    </location>
</feature>
<feature type="transmembrane region" description="Helical" evidence="1">
    <location>
        <begin position="177"/>
        <end position="198"/>
    </location>
</feature>
<gene>
    <name evidence="2" type="ORF">SAMN04489812_4960</name>
</gene>
<keyword evidence="1" id="KW-0812">Transmembrane</keyword>
<keyword evidence="1" id="KW-0472">Membrane</keyword>
<name>A0A1H1Z3E8_9ACTN</name>
<dbReference type="Proteomes" id="UP000199103">
    <property type="component" value="Chromosome I"/>
</dbReference>
<sequence length="204" mass="21638">MSNPIRMVTSRVHRAQDSARQTRAAITRPKPPVEVQTGRRVSAWLLRLLGLLAGVAILIVLDPGVVAIVLLAAMLVVVAVLPTSATGAVFCAGVGFFWMITPTPALGATQFVLLALTHLTWVLAGTLAGLPLRTKIEWVALRLPLIRYVIIDLISQLLLVGAQLLRRGVGDATGSSTALGSVVLACAVVLAIAAWLTLPRLHRL</sequence>
<dbReference type="AlphaFoldDB" id="A0A1H1Z3E8"/>
<dbReference type="EMBL" id="LT629772">
    <property type="protein sequence ID" value="SDT28274.1"/>
    <property type="molecule type" value="Genomic_DNA"/>
</dbReference>
<dbReference type="OrthoDB" id="9878004at2"/>
<accession>A0A1H1Z3E8</accession>
<protein>
    <submittedName>
        <fullName evidence="2">Uncharacterized protein</fullName>
    </submittedName>
</protein>
<evidence type="ECO:0000313" key="3">
    <source>
        <dbReference type="Proteomes" id="UP000199103"/>
    </source>
</evidence>
<feature type="transmembrane region" description="Helical" evidence="1">
    <location>
        <begin position="145"/>
        <end position="165"/>
    </location>
</feature>
<reference evidence="2 3" key="1">
    <citation type="submission" date="2016-10" db="EMBL/GenBank/DDBJ databases">
        <authorList>
            <person name="de Groot N.N."/>
        </authorList>
    </citation>
    <scope>NUCLEOTIDE SEQUENCE [LARGE SCALE GENOMIC DNA]</scope>
    <source>
        <strain evidence="2 3">DSM 21800</strain>
    </source>
</reference>
<proteinExistence type="predicted"/>